<dbReference type="AlphaFoldDB" id="A0A0B5QM90"/>
<gene>
    <name evidence="14" type="ORF">LF65_02555</name>
</gene>
<keyword evidence="10" id="KW-0902">Two-component regulatory system</keyword>
<feature type="domain" description="HAMP" evidence="13">
    <location>
        <begin position="361"/>
        <end position="404"/>
    </location>
</feature>
<evidence type="ECO:0000256" key="7">
    <source>
        <dbReference type="ARBA" id="ARBA00022777"/>
    </source>
</evidence>
<dbReference type="Gene3D" id="3.30.565.10">
    <property type="entry name" value="Histidine kinase-like ATPase, C-terminal domain"/>
    <property type="match status" value="1"/>
</dbReference>
<dbReference type="KEGG" id="cbei:LF65_02555"/>
<evidence type="ECO:0000256" key="1">
    <source>
        <dbReference type="ARBA" id="ARBA00004651"/>
    </source>
</evidence>
<dbReference type="GO" id="GO:0005524">
    <property type="term" value="F:ATP binding"/>
    <property type="evidence" value="ECO:0007669"/>
    <property type="project" value="UniProtKB-KW"/>
</dbReference>
<evidence type="ECO:0000256" key="8">
    <source>
        <dbReference type="ARBA" id="ARBA00022840"/>
    </source>
</evidence>
<comment type="subcellular location">
    <subcellularLocation>
        <location evidence="1">Cell membrane</location>
        <topology evidence="1">Multi-pass membrane protein</topology>
    </subcellularLocation>
</comment>
<dbReference type="InterPro" id="IPR010559">
    <property type="entry name" value="Sig_transdc_His_kin_internal"/>
</dbReference>
<dbReference type="RefSeq" id="WP_041896421.1">
    <property type="nucleotide sequence ID" value="NZ_CP010086.2"/>
</dbReference>
<evidence type="ECO:0000256" key="10">
    <source>
        <dbReference type="ARBA" id="ARBA00023012"/>
    </source>
</evidence>
<keyword evidence="9 12" id="KW-1133">Transmembrane helix</keyword>
<protein>
    <submittedName>
        <fullName evidence="14">Histidine kinase</fullName>
    </submittedName>
</protein>
<sequence length="627" mass="72787">MKFFNNATNTIRYFLNWKRYSIKVKLLSIFIIISIIPMVISQVFLYKLSQHYLEKKITNLTDRNLFYIKTNIETDMNYYKDILYRIAADNDCLELEKKFNDGNEFEKAASINKIRDAFGSYSYSRNQIRAITFVGNNGRNVYYDKGNQGINNRIWEEYSNSDKSKIYSEILNSNTPVILPTTCNSFIHGKSEYMFHIGLKVRDIRTKSEIGIIIMSFDEQILFDVCNVEMDKEDFEEDKLNMCSVIVDNDGRVISFQDKKYIGTYVKDYSSSEINDMDNMETLNQLIYSIPSFKNRNISVSSIPIDSVGWKVINVVDKDNLFYEVKLLRNLTFVFLGLIPIILTIVIIIFSNKLYESVKIIVSGMKEAKKGNFNVKIKLSTEDEMSFIGDEFNEMLSTINILIRDIKDQSNFIVELSNKRREAEIKAIVAQINPHFLYNTLDCINWMAIKNENYEVSDTIGNFAQILRYSIGDINKEVTIYDEVEWLKKYVCLQQLRFNNSFVLDLDVDENVLGARIHKLILQPLIENSIIHGFKGYDSERILKVSINRFENNYVKIVVKDNGLGIEDRDLQEIISNMKSGKDEDENIGIKNVYDRIKIYYGEDAKFSIESAKGQGTTITLIISLIF</sequence>
<dbReference type="EMBL" id="CP010086">
    <property type="protein sequence ID" value="AJG99132.1"/>
    <property type="molecule type" value="Genomic_DNA"/>
</dbReference>
<evidence type="ECO:0000256" key="9">
    <source>
        <dbReference type="ARBA" id="ARBA00022989"/>
    </source>
</evidence>
<dbReference type="Pfam" id="PF02518">
    <property type="entry name" value="HATPase_c"/>
    <property type="match status" value="1"/>
</dbReference>
<evidence type="ECO:0000256" key="5">
    <source>
        <dbReference type="ARBA" id="ARBA00022692"/>
    </source>
</evidence>
<keyword evidence="7 14" id="KW-0418">Kinase</keyword>
<dbReference type="GO" id="GO:0000155">
    <property type="term" value="F:phosphorelay sensor kinase activity"/>
    <property type="evidence" value="ECO:0007669"/>
    <property type="project" value="InterPro"/>
</dbReference>
<dbReference type="InterPro" id="IPR036890">
    <property type="entry name" value="HATPase_C_sf"/>
</dbReference>
<feature type="transmembrane region" description="Helical" evidence="12">
    <location>
        <begin position="331"/>
        <end position="350"/>
    </location>
</feature>
<evidence type="ECO:0000259" key="13">
    <source>
        <dbReference type="PROSITE" id="PS50885"/>
    </source>
</evidence>
<evidence type="ECO:0000313" key="14">
    <source>
        <dbReference type="EMBL" id="AJG99132.1"/>
    </source>
</evidence>
<dbReference type="PANTHER" id="PTHR34220">
    <property type="entry name" value="SENSOR HISTIDINE KINASE YPDA"/>
    <property type="match status" value="1"/>
</dbReference>
<dbReference type="PROSITE" id="PS50885">
    <property type="entry name" value="HAMP"/>
    <property type="match status" value="1"/>
</dbReference>
<keyword evidence="6" id="KW-0547">Nucleotide-binding</keyword>
<evidence type="ECO:0000256" key="6">
    <source>
        <dbReference type="ARBA" id="ARBA00022741"/>
    </source>
</evidence>
<dbReference type="Proteomes" id="UP000031866">
    <property type="component" value="Chromosome"/>
</dbReference>
<evidence type="ECO:0000313" key="15">
    <source>
        <dbReference type="Proteomes" id="UP000031866"/>
    </source>
</evidence>
<evidence type="ECO:0000256" key="4">
    <source>
        <dbReference type="ARBA" id="ARBA00022679"/>
    </source>
</evidence>
<keyword evidence="2" id="KW-1003">Cell membrane</keyword>
<evidence type="ECO:0000256" key="2">
    <source>
        <dbReference type="ARBA" id="ARBA00022475"/>
    </source>
</evidence>
<dbReference type="GO" id="GO:0005886">
    <property type="term" value="C:plasma membrane"/>
    <property type="evidence" value="ECO:0007669"/>
    <property type="project" value="UniProtKB-SubCell"/>
</dbReference>
<dbReference type="STRING" id="1520.LF65_02555"/>
<accession>A0A0B5QM90</accession>
<dbReference type="PANTHER" id="PTHR34220:SF11">
    <property type="entry name" value="SENSOR PROTEIN KINASE HPTS"/>
    <property type="match status" value="1"/>
</dbReference>
<keyword evidence="5 12" id="KW-0812">Transmembrane</keyword>
<evidence type="ECO:0000256" key="12">
    <source>
        <dbReference type="SAM" id="Phobius"/>
    </source>
</evidence>
<evidence type="ECO:0000256" key="11">
    <source>
        <dbReference type="ARBA" id="ARBA00023136"/>
    </source>
</evidence>
<evidence type="ECO:0000256" key="3">
    <source>
        <dbReference type="ARBA" id="ARBA00022553"/>
    </source>
</evidence>
<dbReference type="CDD" id="cd06225">
    <property type="entry name" value="HAMP"/>
    <property type="match status" value="1"/>
</dbReference>
<dbReference type="InterPro" id="IPR003594">
    <property type="entry name" value="HATPase_dom"/>
</dbReference>
<keyword evidence="11 12" id="KW-0472">Membrane</keyword>
<name>A0A0B5QM90_CLOBE</name>
<keyword evidence="4" id="KW-0808">Transferase</keyword>
<proteinExistence type="predicted"/>
<organism evidence="14 15">
    <name type="scientific">Clostridium beijerinckii</name>
    <name type="common">Clostridium MP</name>
    <dbReference type="NCBI Taxonomy" id="1520"/>
    <lineage>
        <taxon>Bacteria</taxon>
        <taxon>Bacillati</taxon>
        <taxon>Bacillota</taxon>
        <taxon>Clostridia</taxon>
        <taxon>Eubacteriales</taxon>
        <taxon>Clostridiaceae</taxon>
        <taxon>Clostridium</taxon>
    </lineage>
</organism>
<keyword evidence="3" id="KW-0597">Phosphoprotein</keyword>
<dbReference type="SUPFAM" id="SSF55874">
    <property type="entry name" value="ATPase domain of HSP90 chaperone/DNA topoisomerase II/histidine kinase"/>
    <property type="match status" value="1"/>
</dbReference>
<dbReference type="Pfam" id="PF06580">
    <property type="entry name" value="His_kinase"/>
    <property type="match status" value="1"/>
</dbReference>
<dbReference type="OrthoDB" id="9809348at2"/>
<reference evidence="15" key="1">
    <citation type="submission" date="2014-12" db="EMBL/GenBank/DDBJ databases">
        <title>Genome sequence of Clostridium beijerinckii strain 59B.</title>
        <authorList>
            <person name="Little G.T."/>
            <person name="Minton N.P."/>
        </authorList>
    </citation>
    <scope>NUCLEOTIDE SEQUENCE [LARGE SCALE GENOMIC DNA]</scope>
    <source>
        <strain evidence="15">59B</strain>
    </source>
</reference>
<dbReference type="InterPro" id="IPR050640">
    <property type="entry name" value="Bact_2-comp_sensor_kinase"/>
</dbReference>
<dbReference type="InterPro" id="IPR003660">
    <property type="entry name" value="HAMP_dom"/>
</dbReference>
<feature type="transmembrane region" description="Helical" evidence="12">
    <location>
        <begin position="26"/>
        <end position="46"/>
    </location>
</feature>
<keyword evidence="8" id="KW-0067">ATP-binding</keyword>
<dbReference type="Gene3D" id="6.10.340.10">
    <property type="match status" value="1"/>
</dbReference>